<feature type="domain" description="ATP-grasp" evidence="5">
    <location>
        <begin position="114"/>
        <end position="307"/>
    </location>
</feature>
<sequence length="406" mass="46820">MKKVLILAKTEYTRTPYDLWLKDSGVEPVLITSPKFYQDYARHIKHCFCLENYDHDDESLYDLTESIYQKTPFDYIFCRAEVDILRAANIRKRYSIPGQDVTSALCYRDKFFMKEQLSLSQVMMADYRRIDSQEELLAFASDNGMPFVIKPRLASGSSGVVIIKSQVELHSYLQKYNNQIVSMLAEDYVDGEMFHIDGLVVEGELTFIQPFRYVNNCLSYRDNLYIGNIPLDRNDKLYSRLVSSVKDILHIMPETPHFAFHCEMWVTGEGDIIFCEIASRTGGGMISFLIEEMAGFNIDKAWLLAECHIHQQSYPQYQERFLRFGCVCIPPSNGRLVSLPTEFPVEVRKTHLTGKVDEIYDGGEKSGLYLIGHVVEADDPKSVLRLFSSCYQQIHDAERWETVNNG</sequence>
<dbReference type="InterPro" id="IPR013815">
    <property type="entry name" value="ATP_grasp_subdomain_1"/>
</dbReference>
<proteinExistence type="predicted"/>
<evidence type="ECO:0000313" key="6">
    <source>
        <dbReference type="EMBL" id="QPS20135.1"/>
    </source>
</evidence>
<dbReference type="GO" id="GO:0016874">
    <property type="term" value="F:ligase activity"/>
    <property type="evidence" value="ECO:0007669"/>
    <property type="project" value="UniProtKB-KW"/>
</dbReference>
<name>A0A2X4UX63_SERPL</name>
<dbReference type="AlphaFoldDB" id="A0A2X4UX63"/>
<evidence type="ECO:0000256" key="3">
    <source>
        <dbReference type="ARBA" id="ARBA00022840"/>
    </source>
</evidence>
<dbReference type="Gene3D" id="3.40.50.20">
    <property type="match status" value="1"/>
</dbReference>
<dbReference type="InterPro" id="IPR011761">
    <property type="entry name" value="ATP-grasp"/>
</dbReference>
<dbReference type="SUPFAM" id="SSF56059">
    <property type="entry name" value="Glutathione synthetase ATP-binding domain-like"/>
    <property type="match status" value="1"/>
</dbReference>
<evidence type="ECO:0000259" key="5">
    <source>
        <dbReference type="PROSITE" id="PS50975"/>
    </source>
</evidence>
<reference evidence="6 9" key="2">
    <citation type="submission" date="2020-12" db="EMBL/GenBank/DDBJ databases">
        <title>FDA dAtabase for Regulatory Grade micrObial Sequences (FDA-ARGOS): Supporting development and validation of Infectious Disease Dx tests.</title>
        <authorList>
            <person name="Sproer C."/>
            <person name="Gronow S."/>
            <person name="Severitt S."/>
            <person name="Schroder I."/>
            <person name="Tallon L."/>
            <person name="Sadzewicz L."/>
            <person name="Zhao X."/>
            <person name="Boylan J."/>
            <person name="Ott S."/>
            <person name="Bowen H."/>
            <person name="Vavikolanu K."/>
            <person name="Mehta A."/>
            <person name="Aluvathingal J."/>
            <person name="Nadendla S."/>
            <person name="Lowell S."/>
            <person name="Myers T."/>
            <person name="Yan Y."/>
            <person name="Sichtig H."/>
        </authorList>
    </citation>
    <scope>NUCLEOTIDE SEQUENCE [LARGE SCALE GENOMIC DNA]</scope>
    <source>
        <strain evidence="6 9">FDAARGOS_907</strain>
    </source>
</reference>
<dbReference type="Pfam" id="PF13535">
    <property type="entry name" value="ATP-grasp_4"/>
    <property type="match status" value="1"/>
</dbReference>
<evidence type="ECO:0000313" key="8">
    <source>
        <dbReference type="Proteomes" id="UP000248897"/>
    </source>
</evidence>
<dbReference type="GO" id="GO:0016829">
    <property type="term" value="F:lyase activity"/>
    <property type="evidence" value="ECO:0007669"/>
    <property type="project" value="UniProtKB-KW"/>
</dbReference>
<dbReference type="RefSeq" id="WP_063196989.1">
    <property type="nucleotide sequence ID" value="NZ_CAMITG010000005.1"/>
</dbReference>
<evidence type="ECO:0000256" key="2">
    <source>
        <dbReference type="ARBA" id="ARBA00022741"/>
    </source>
</evidence>
<dbReference type="Gene3D" id="3.30.1490.20">
    <property type="entry name" value="ATP-grasp fold, A domain"/>
    <property type="match status" value="1"/>
</dbReference>
<keyword evidence="1" id="KW-0436">Ligase</keyword>
<reference evidence="7 8" key="1">
    <citation type="submission" date="2018-06" db="EMBL/GenBank/DDBJ databases">
        <authorList>
            <consortium name="Pathogen Informatics"/>
            <person name="Doyle S."/>
        </authorList>
    </citation>
    <scope>NUCLEOTIDE SEQUENCE [LARGE SCALE GENOMIC DNA]</scope>
    <source>
        <strain evidence="7 8">NCTC12961</strain>
    </source>
</reference>
<keyword evidence="7" id="KW-0456">Lyase</keyword>
<dbReference type="GO" id="GO:0005524">
    <property type="term" value="F:ATP binding"/>
    <property type="evidence" value="ECO:0007669"/>
    <property type="project" value="UniProtKB-UniRule"/>
</dbReference>
<dbReference type="EMBL" id="LS483469">
    <property type="protein sequence ID" value="SQI43401.1"/>
    <property type="molecule type" value="Genomic_DNA"/>
</dbReference>
<dbReference type="PANTHER" id="PTHR43585:SF2">
    <property type="entry name" value="ATP-GRASP ENZYME FSQD"/>
    <property type="match status" value="1"/>
</dbReference>
<keyword evidence="3 4" id="KW-0067">ATP-binding</keyword>
<gene>
    <name evidence="6" type="ORF">I6G64_21645</name>
    <name evidence="7" type="ORF">NCTC12961_03911</name>
</gene>
<dbReference type="InterPro" id="IPR052032">
    <property type="entry name" value="ATP-dep_AA_Ligase"/>
</dbReference>
<protein>
    <submittedName>
        <fullName evidence="6">ATP-grasp domain-containing protein</fullName>
    </submittedName>
    <submittedName>
        <fullName evidence="7">Argininosuccinate lyase</fullName>
    </submittedName>
</protein>
<dbReference type="Gene3D" id="3.30.470.20">
    <property type="entry name" value="ATP-grasp fold, B domain"/>
    <property type="match status" value="1"/>
</dbReference>
<evidence type="ECO:0000256" key="1">
    <source>
        <dbReference type="ARBA" id="ARBA00022598"/>
    </source>
</evidence>
<organism evidence="7 8">
    <name type="scientific">Serratia plymuthica</name>
    <dbReference type="NCBI Taxonomy" id="82996"/>
    <lineage>
        <taxon>Bacteria</taxon>
        <taxon>Pseudomonadati</taxon>
        <taxon>Pseudomonadota</taxon>
        <taxon>Gammaproteobacteria</taxon>
        <taxon>Enterobacterales</taxon>
        <taxon>Yersiniaceae</taxon>
        <taxon>Serratia</taxon>
    </lineage>
</organism>
<evidence type="ECO:0000256" key="4">
    <source>
        <dbReference type="PROSITE-ProRule" id="PRU00409"/>
    </source>
</evidence>
<evidence type="ECO:0000313" key="7">
    <source>
        <dbReference type="EMBL" id="SQI43401.1"/>
    </source>
</evidence>
<dbReference type="PROSITE" id="PS50975">
    <property type="entry name" value="ATP_GRASP"/>
    <property type="match status" value="1"/>
</dbReference>
<dbReference type="GO" id="GO:0046872">
    <property type="term" value="F:metal ion binding"/>
    <property type="evidence" value="ECO:0007669"/>
    <property type="project" value="InterPro"/>
</dbReference>
<keyword evidence="2 4" id="KW-0547">Nucleotide-binding</keyword>
<accession>A0A2X4UX63</accession>
<dbReference type="PANTHER" id="PTHR43585">
    <property type="entry name" value="FUMIPYRROLE BIOSYNTHESIS PROTEIN C"/>
    <property type="match status" value="1"/>
</dbReference>
<keyword evidence="9" id="KW-1185">Reference proteome</keyword>
<dbReference type="Proteomes" id="UP000594967">
    <property type="component" value="Chromosome"/>
</dbReference>
<dbReference type="EMBL" id="CP065673">
    <property type="protein sequence ID" value="QPS20135.1"/>
    <property type="molecule type" value="Genomic_DNA"/>
</dbReference>
<dbReference type="Proteomes" id="UP000248897">
    <property type="component" value="Chromosome 1"/>
</dbReference>
<evidence type="ECO:0000313" key="9">
    <source>
        <dbReference type="Proteomes" id="UP000594967"/>
    </source>
</evidence>